<dbReference type="InterPro" id="IPR003593">
    <property type="entry name" value="AAA+_ATPase"/>
</dbReference>
<dbReference type="NCBIfam" id="NF005992">
    <property type="entry name" value="PRK08116.1"/>
    <property type="match status" value="1"/>
</dbReference>
<dbReference type="GO" id="GO:0005524">
    <property type="term" value="F:ATP binding"/>
    <property type="evidence" value="ECO:0007669"/>
    <property type="project" value="UniProtKB-KW"/>
</dbReference>
<dbReference type="SUPFAM" id="SSF52540">
    <property type="entry name" value="P-loop containing nucleoside triphosphate hydrolases"/>
    <property type="match status" value="1"/>
</dbReference>
<gene>
    <name evidence="2" type="ORF">ACFPOH_07120</name>
</gene>
<comment type="caution">
    <text evidence="2">The sequence shown here is derived from an EMBL/GenBank/DDBJ whole genome shotgun (WGS) entry which is preliminary data.</text>
</comment>
<name>A0ABW0RAC7_9BACL</name>
<dbReference type="RefSeq" id="WP_390309212.1">
    <property type="nucleotide sequence ID" value="NZ_JBHSNQ010000058.1"/>
</dbReference>
<sequence>MSVLNAVMNTLVDQQKTTSHSSKICPYCKQDIPAIEIEVLGRKRWVQPICECEKQAKMEEVNRLVRAKEENEVRELFSISNIGDKYLNASFENFEIRSGAENAYKIAKHYAEHFEEYGADSIMIWGEPGNGKTHLAAAVHNHLTKHGKVVVFISMPELLNKIKATFNYNNKETEQQILKALNICDLLIIDDLGAEKTSDWVQETVFTIIDGRYRRQKPILATSNIRTADLIDKIGKRAYDRILEMSQPIENKATSYRREIAKQRLSKFDEILRGE</sequence>
<dbReference type="SMART" id="SM00382">
    <property type="entry name" value="AAA"/>
    <property type="match status" value="1"/>
</dbReference>
<feature type="domain" description="AAA+ ATPase" evidence="1">
    <location>
        <begin position="118"/>
        <end position="250"/>
    </location>
</feature>
<protein>
    <submittedName>
        <fullName evidence="2">ATP-binding protein</fullName>
    </submittedName>
</protein>
<evidence type="ECO:0000313" key="2">
    <source>
        <dbReference type="EMBL" id="MFC5541533.1"/>
    </source>
</evidence>
<dbReference type="Pfam" id="PF01695">
    <property type="entry name" value="IstB_IS21"/>
    <property type="match status" value="1"/>
</dbReference>
<dbReference type="InterPro" id="IPR027417">
    <property type="entry name" value="P-loop_NTPase"/>
</dbReference>
<keyword evidence="2" id="KW-0067">ATP-binding</keyword>
<dbReference type="InterPro" id="IPR002611">
    <property type="entry name" value="IstB_ATP-bd"/>
</dbReference>
<organism evidence="2 3">
    <name type="scientific">Ureibacillus suwonensis</name>
    <dbReference type="NCBI Taxonomy" id="313007"/>
    <lineage>
        <taxon>Bacteria</taxon>
        <taxon>Bacillati</taxon>
        <taxon>Bacillota</taxon>
        <taxon>Bacilli</taxon>
        <taxon>Bacillales</taxon>
        <taxon>Caryophanaceae</taxon>
        <taxon>Ureibacillus</taxon>
    </lineage>
</organism>
<dbReference type="Proteomes" id="UP001595978">
    <property type="component" value="Unassembled WGS sequence"/>
</dbReference>
<keyword evidence="3" id="KW-1185">Reference proteome</keyword>
<dbReference type="CDD" id="cd00009">
    <property type="entry name" value="AAA"/>
    <property type="match status" value="1"/>
</dbReference>
<evidence type="ECO:0000313" key="3">
    <source>
        <dbReference type="Proteomes" id="UP001595978"/>
    </source>
</evidence>
<dbReference type="Gene3D" id="3.40.50.300">
    <property type="entry name" value="P-loop containing nucleotide triphosphate hydrolases"/>
    <property type="match status" value="1"/>
</dbReference>
<reference evidence="3" key="1">
    <citation type="journal article" date="2019" name="Int. J. Syst. Evol. Microbiol.">
        <title>The Global Catalogue of Microorganisms (GCM) 10K type strain sequencing project: providing services to taxonomists for standard genome sequencing and annotation.</title>
        <authorList>
            <consortium name="The Broad Institute Genomics Platform"/>
            <consortium name="The Broad Institute Genome Sequencing Center for Infectious Disease"/>
            <person name="Wu L."/>
            <person name="Ma J."/>
        </authorList>
    </citation>
    <scope>NUCLEOTIDE SEQUENCE [LARGE SCALE GENOMIC DNA]</scope>
    <source>
        <strain evidence="3">CCUG 56331</strain>
    </source>
</reference>
<keyword evidence="2" id="KW-0547">Nucleotide-binding</keyword>
<dbReference type="PANTHER" id="PTHR30050:SF4">
    <property type="entry name" value="ATP-BINDING PROTEIN RV3427C IN INSERTION SEQUENCE-RELATED"/>
    <property type="match status" value="1"/>
</dbReference>
<accession>A0ABW0RAC7</accession>
<dbReference type="EMBL" id="JBHSNQ010000058">
    <property type="protein sequence ID" value="MFC5541533.1"/>
    <property type="molecule type" value="Genomic_DNA"/>
</dbReference>
<dbReference type="PANTHER" id="PTHR30050">
    <property type="entry name" value="CHROMOSOMAL REPLICATION INITIATOR PROTEIN DNAA"/>
    <property type="match status" value="1"/>
</dbReference>
<evidence type="ECO:0000259" key="1">
    <source>
        <dbReference type="SMART" id="SM00382"/>
    </source>
</evidence>
<proteinExistence type="predicted"/>